<keyword evidence="1" id="KW-0812">Transmembrane</keyword>
<name>A0A9D1S2Q1_9FIRM</name>
<reference evidence="2" key="1">
    <citation type="submission" date="2020-10" db="EMBL/GenBank/DDBJ databases">
        <authorList>
            <person name="Gilroy R."/>
        </authorList>
    </citation>
    <scope>NUCLEOTIDE SEQUENCE</scope>
    <source>
        <strain evidence="2">ChiGjej1B1-22543</strain>
    </source>
</reference>
<dbReference type="EMBL" id="DVMV01000013">
    <property type="protein sequence ID" value="HIU45006.1"/>
    <property type="molecule type" value="Genomic_DNA"/>
</dbReference>
<gene>
    <name evidence="2" type="ORF">IAC52_01775</name>
</gene>
<evidence type="ECO:0000313" key="2">
    <source>
        <dbReference type="EMBL" id="HIU45006.1"/>
    </source>
</evidence>
<proteinExistence type="predicted"/>
<keyword evidence="1" id="KW-0472">Membrane</keyword>
<evidence type="ECO:0000313" key="3">
    <source>
        <dbReference type="Proteomes" id="UP000824070"/>
    </source>
</evidence>
<evidence type="ECO:0000256" key="1">
    <source>
        <dbReference type="SAM" id="Phobius"/>
    </source>
</evidence>
<keyword evidence="1" id="KW-1133">Transmembrane helix</keyword>
<reference evidence="2" key="2">
    <citation type="journal article" date="2021" name="PeerJ">
        <title>Extensive microbial diversity within the chicken gut microbiome revealed by metagenomics and culture.</title>
        <authorList>
            <person name="Gilroy R."/>
            <person name="Ravi A."/>
            <person name="Getino M."/>
            <person name="Pursley I."/>
            <person name="Horton D.L."/>
            <person name="Alikhan N.F."/>
            <person name="Baker D."/>
            <person name="Gharbi K."/>
            <person name="Hall N."/>
            <person name="Watson M."/>
            <person name="Adriaenssens E.M."/>
            <person name="Foster-Nyarko E."/>
            <person name="Jarju S."/>
            <person name="Secka A."/>
            <person name="Antonio M."/>
            <person name="Oren A."/>
            <person name="Chaudhuri R.R."/>
            <person name="La Ragione R."/>
            <person name="Hildebrand F."/>
            <person name="Pallen M.J."/>
        </authorList>
    </citation>
    <scope>NUCLEOTIDE SEQUENCE</scope>
    <source>
        <strain evidence="2">ChiGjej1B1-22543</strain>
    </source>
</reference>
<dbReference type="Proteomes" id="UP000824070">
    <property type="component" value="Unassembled WGS sequence"/>
</dbReference>
<dbReference type="AlphaFoldDB" id="A0A9D1S2Q1"/>
<sequence>MGKLIACLSVLNVISMTIWILGHDWIIIGYPLYAFFGDLFLICLALLIVCVLVCLADVIVEKTAAIKELKQGKKRD</sequence>
<protein>
    <submittedName>
        <fullName evidence="2">Uncharacterized protein</fullName>
    </submittedName>
</protein>
<accession>A0A9D1S2Q1</accession>
<feature type="transmembrane region" description="Helical" evidence="1">
    <location>
        <begin position="39"/>
        <end position="60"/>
    </location>
</feature>
<organism evidence="2 3">
    <name type="scientific">Candidatus Alloenteromonas pullicola</name>
    <dbReference type="NCBI Taxonomy" id="2840784"/>
    <lineage>
        <taxon>Bacteria</taxon>
        <taxon>Bacillati</taxon>
        <taxon>Bacillota</taxon>
        <taxon>Bacillota incertae sedis</taxon>
        <taxon>Candidatus Alloenteromonas</taxon>
    </lineage>
</organism>
<comment type="caution">
    <text evidence="2">The sequence shown here is derived from an EMBL/GenBank/DDBJ whole genome shotgun (WGS) entry which is preliminary data.</text>
</comment>